<evidence type="ECO:0000256" key="2">
    <source>
        <dbReference type="SAM" id="MobiDB-lite"/>
    </source>
</evidence>
<feature type="region of interest" description="Disordered" evidence="2">
    <location>
        <begin position="323"/>
        <end position="366"/>
    </location>
</feature>
<reference evidence="5" key="1">
    <citation type="submission" date="2025-08" db="UniProtKB">
        <authorList>
            <consortium name="RefSeq"/>
        </authorList>
    </citation>
    <scope>IDENTIFICATION</scope>
</reference>
<dbReference type="GO" id="GO:0003676">
    <property type="term" value="F:nucleic acid binding"/>
    <property type="evidence" value="ECO:0007669"/>
    <property type="project" value="InterPro"/>
</dbReference>
<dbReference type="InterPro" id="IPR048270">
    <property type="entry name" value="PNMA_C"/>
</dbReference>
<evidence type="ECO:0000313" key="4">
    <source>
        <dbReference type="Proteomes" id="UP000694845"/>
    </source>
</evidence>
<dbReference type="PROSITE" id="PS50158">
    <property type="entry name" value="ZF_CCHC"/>
    <property type="match status" value="1"/>
</dbReference>
<dbReference type="KEGG" id="aplc:110990815"/>
<evidence type="ECO:0000256" key="1">
    <source>
        <dbReference type="PROSITE-ProRule" id="PRU00047"/>
    </source>
</evidence>
<gene>
    <name evidence="5" type="primary">LOC110990815</name>
</gene>
<feature type="compositionally biased region" description="Basic and acidic residues" evidence="2">
    <location>
        <begin position="351"/>
        <end position="362"/>
    </location>
</feature>
<dbReference type="Proteomes" id="UP000694845">
    <property type="component" value="Unplaced"/>
</dbReference>
<dbReference type="GO" id="GO:0008270">
    <property type="term" value="F:zinc ion binding"/>
    <property type="evidence" value="ECO:0007669"/>
    <property type="project" value="UniProtKB-KW"/>
</dbReference>
<feature type="domain" description="CCHC-type" evidence="3">
    <location>
        <begin position="368"/>
        <end position="381"/>
    </location>
</feature>
<feature type="compositionally biased region" description="Basic and acidic residues" evidence="2">
    <location>
        <begin position="323"/>
        <end position="333"/>
    </location>
</feature>
<dbReference type="Gene3D" id="4.10.60.10">
    <property type="entry name" value="Zinc finger, CCHC-type"/>
    <property type="match status" value="1"/>
</dbReference>
<accession>A0A8B8A1P5</accession>
<sequence length="416" mass="46302">MAAGSEFQPIGLAWCKKDDVRPSHSLLLVSNPIAISTDSILVALCDVIQHLTGVSRREESGKTLLLLEFDQNTSDVVLPPSGELKVTLSGREVVFAVHRLTRVRSDKVTVADLKARGLLSSTDKDESAQPAGVEGPTVALQAALSKCKIASSRRLAPFSGVATGETFDAWVEVAQGQLDEEDEEAEKKRRIREALRAPAANIITDLRRENPQATSEDYLQALELAFGDTHTADELSIKFHSLHQKQGEKPSEFLTRLQGILRKLTRKGGAPADKTNKMLLTQFMKGTLYNEMLLVNLQLKDKIETPPTYLALLKMVRREEAEQAEKVSRREPKPVPQPIKTAKHGKLSQGESKRTNTKESTHQRPNFCFKCGQDGHYRTRCDNQPDPEKVNERFVSFYLQGNERGRQKKADSAPKN</sequence>
<protein>
    <submittedName>
        <fullName evidence="5">Paraneoplastic antigen Ma1 homolog</fullName>
    </submittedName>
</protein>
<dbReference type="PANTHER" id="PTHR23095">
    <property type="entry name" value="PARANEOPLASTIC ANTIGEN"/>
    <property type="match status" value="1"/>
</dbReference>
<evidence type="ECO:0000313" key="5">
    <source>
        <dbReference type="RefSeq" id="XP_022111604.1"/>
    </source>
</evidence>
<dbReference type="InterPro" id="IPR036875">
    <property type="entry name" value="Znf_CCHC_sf"/>
</dbReference>
<keyword evidence="1" id="KW-0863">Zinc-finger</keyword>
<dbReference type="SUPFAM" id="SSF57756">
    <property type="entry name" value="Retrovirus zinc finger-like domains"/>
    <property type="match status" value="1"/>
</dbReference>
<keyword evidence="4" id="KW-1185">Reference proteome</keyword>
<dbReference type="PANTHER" id="PTHR23095:SF46">
    <property type="entry name" value="GAG PROTEIN"/>
    <property type="match status" value="1"/>
</dbReference>
<dbReference type="OMA" id="FETINDM"/>
<proteinExistence type="predicted"/>
<dbReference type="AlphaFoldDB" id="A0A8B8A1P5"/>
<dbReference type="RefSeq" id="XP_022111604.1">
    <property type="nucleotide sequence ID" value="XM_022255912.1"/>
</dbReference>
<keyword evidence="1" id="KW-0479">Metal-binding</keyword>
<evidence type="ECO:0000259" key="3">
    <source>
        <dbReference type="PROSITE" id="PS50158"/>
    </source>
</evidence>
<keyword evidence="1" id="KW-0862">Zinc</keyword>
<dbReference type="InterPro" id="IPR001878">
    <property type="entry name" value="Znf_CCHC"/>
</dbReference>
<dbReference type="InterPro" id="IPR026523">
    <property type="entry name" value="PNMA"/>
</dbReference>
<name>A0A8B8A1P5_ACAPL</name>
<dbReference type="OrthoDB" id="115435at2759"/>
<dbReference type="GeneID" id="110990815"/>
<organism evidence="4 5">
    <name type="scientific">Acanthaster planci</name>
    <name type="common">Crown-of-thorns starfish</name>
    <dbReference type="NCBI Taxonomy" id="133434"/>
    <lineage>
        <taxon>Eukaryota</taxon>
        <taxon>Metazoa</taxon>
        <taxon>Echinodermata</taxon>
        <taxon>Eleutherozoa</taxon>
        <taxon>Asterozoa</taxon>
        <taxon>Asteroidea</taxon>
        <taxon>Valvatacea</taxon>
        <taxon>Valvatida</taxon>
        <taxon>Acanthasteridae</taxon>
        <taxon>Acanthaster</taxon>
    </lineage>
</organism>
<dbReference type="Pfam" id="PF14893">
    <property type="entry name" value="PNMA"/>
    <property type="match status" value="1"/>
</dbReference>